<gene>
    <name evidence="3" type="ORF">BO78DRAFT_460353</name>
</gene>
<proteinExistence type="predicted"/>
<evidence type="ECO:0000256" key="1">
    <source>
        <dbReference type="SAM" id="MobiDB-lite"/>
    </source>
</evidence>
<keyword evidence="4" id="KW-1185">Reference proteome</keyword>
<dbReference type="EMBL" id="KZ826340">
    <property type="protein sequence ID" value="PYI07611.1"/>
    <property type="molecule type" value="Genomic_DNA"/>
</dbReference>
<dbReference type="STRING" id="1448318.A0A319EDA0"/>
<feature type="region of interest" description="Disordered" evidence="1">
    <location>
        <begin position="421"/>
        <end position="598"/>
    </location>
</feature>
<feature type="compositionally biased region" description="Basic and acidic residues" evidence="1">
    <location>
        <begin position="559"/>
        <end position="570"/>
    </location>
</feature>
<reference evidence="3 4" key="1">
    <citation type="submission" date="2018-02" db="EMBL/GenBank/DDBJ databases">
        <title>The genomes of Aspergillus section Nigri reveals drivers in fungal speciation.</title>
        <authorList>
            <consortium name="DOE Joint Genome Institute"/>
            <person name="Vesth T.C."/>
            <person name="Nybo J."/>
            <person name="Theobald S."/>
            <person name="Brandl J."/>
            <person name="Frisvad J.C."/>
            <person name="Nielsen K.F."/>
            <person name="Lyhne E.K."/>
            <person name="Kogle M.E."/>
            <person name="Kuo A."/>
            <person name="Riley R."/>
            <person name="Clum A."/>
            <person name="Nolan M."/>
            <person name="Lipzen A."/>
            <person name="Salamov A."/>
            <person name="Henrissat B."/>
            <person name="Wiebenga A."/>
            <person name="De vries R.P."/>
            <person name="Grigoriev I.V."/>
            <person name="Mortensen U.H."/>
            <person name="Andersen M.R."/>
            <person name="Baker S.E."/>
        </authorList>
    </citation>
    <scope>NUCLEOTIDE SEQUENCE [LARGE SCALE GENOMIC DNA]</scope>
    <source>
        <strain evidence="3 4">CBS 121057</strain>
    </source>
</reference>
<feature type="region of interest" description="Disordered" evidence="1">
    <location>
        <begin position="1"/>
        <end position="101"/>
    </location>
</feature>
<dbReference type="Pfam" id="PF24355">
    <property type="entry name" value="DUF7514"/>
    <property type="match status" value="1"/>
</dbReference>
<name>A0A319EDA0_ASPSB</name>
<feature type="region of interest" description="Disordered" evidence="1">
    <location>
        <begin position="123"/>
        <end position="230"/>
    </location>
</feature>
<dbReference type="InterPro" id="IPR055936">
    <property type="entry name" value="DUF7514"/>
</dbReference>
<dbReference type="VEuPathDB" id="FungiDB:BO78DRAFT_460353"/>
<organism evidence="3 4">
    <name type="scientific">Aspergillus sclerotiicarbonarius (strain CBS 121057 / IBT 28362)</name>
    <dbReference type="NCBI Taxonomy" id="1448318"/>
    <lineage>
        <taxon>Eukaryota</taxon>
        <taxon>Fungi</taxon>
        <taxon>Dikarya</taxon>
        <taxon>Ascomycota</taxon>
        <taxon>Pezizomycotina</taxon>
        <taxon>Eurotiomycetes</taxon>
        <taxon>Eurotiomycetidae</taxon>
        <taxon>Eurotiales</taxon>
        <taxon>Aspergillaceae</taxon>
        <taxon>Aspergillus</taxon>
        <taxon>Aspergillus subgen. Circumdati</taxon>
    </lineage>
</organism>
<evidence type="ECO:0000313" key="4">
    <source>
        <dbReference type="Proteomes" id="UP000248423"/>
    </source>
</evidence>
<feature type="region of interest" description="Disordered" evidence="1">
    <location>
        <begin position="629"/>
        <end position="649"/>
    </location>
</feature>
<dbReference type="OrthoDB" id="5413703at2759"/>
<sequence>MAYNSFPNSPPYSQFGPMNHVNPNENRASSYTPPYPSQYGPEQINMPQPQVPPTSSSPAGYYPKPSYEPAPWQQQQQQQQPPTGRINEAVNSAFNQADKPGYLSPEVVSQITATVIQQLKATGLDNLQSEQPPSSQPPPQWAPPASSIYGEPTHSPVRPQNTPPPPPKIPPGDADYQAPVPPPVHSSSPHLFPGSSLGQSAERHGSPASQLSHQSQTMESRPKPPSREATVTEMTTLEKIWGKLFEDGKPTERLGQFLRGIAVHLIEEYPPGNTLVVVPGKLQKFYEDTSVPSDPYPWQDIFDDHTSSMSRLFRELEVEHHLVQNKLNERPDTPGLTPRGFERWAILMIQAHPEKEYERLQKAVLNMPISNPDNRSERFPKEIPRRLFPDTPDLSLREEIDQHVIKYCAVDLPPITEEELKQAAAQRHRKTAHKASVSSVDSTPSVGERERQPYYSTSSSAVVDDDDQEAPSRPIERQRKPYTAQPGGGKVYEEPGTPSHRHANSMSAGSGPRDGPITMGPRTSEAYSQDPYHLRTGTSNSQRPTTTFGRSPSPSRGHAGGDYRHSESDLLGHNGSSRYPGVSDGDYYYTSTASTLPGDIIEDRRRYHDLDHDRDDQRLYDTLRDRDNEREKLKRSSWGGDEDYYRGATGYDYKGYGYR</sequence>
<dbReference type="PANTHER" id="PTHR39611">
    <property type="entry name" value="HYDROXYPROLINE-RICH GLYCOPROTEIN DZ-HRGP-RELATED"/>
    <property type="match status" value="1"/>
</dbReference>
<dbReference type="PANTHER" id="PTHR39611:SF1">
    <property type="entry name" value="HYDROXYPROLINE-RICH GLYCOPROTEIN DZ-HRGP"/>
    <property type="match status" value="1"/>
</dbReference>
<protein>
    <recommendedName>
        <fullName evidence="2">DUF7514 domain-containing protein</fullName>
    </recommendedName>
</protein>
<feature type="domain" description="DUF7514" evidence="2">
    <location>
        <begin position="244"/>
        <end position="402"/>
    </location>
</feature>
<dbReference type="Proteomes" id="UP000248423">
    <property type="component" value="Unassembled WGS sequence"/>
</dbReference>
<accession>A0A319EDA0</accession>
<feature type="compositionally biased region" description="Polar residues" evidence="1">
    <location>
        <begin position="536"/>
        <end position="554"/>
    </location>
</feature>
<feature type="compositionally biased region" description="Polar residues" evidence="1">
    <location>
        <begin position="21"/>
        <end position="32"/>
    </location>
</feature>
<feature type="compositionally biased region" description="Polar residues" evidence="1">
    <location>
        <begin position="207"/>
        <end position="219"/>
    </location>
</feature>
<feature type="compositionally biased region" description="Polar residues" evidence="1">
    <location>
        <begin position="436"/>
        <end position="445"/>
    </location>
</feature>
<evidence type="ECO:0000313" key="3">
    <source>
        <dbReference type="EMBL" id="PYI07611.1"/>
    </source>
</evidence>
<feature type="compositionally biased region" description="Pro residues" evidence="1">
    <location>
        <begin position="161"/>
        <end position="170"/>
    </location>
</feature>
<evidence type="ECO:0000259" key="2">
    <source>
        <dbReference type="Pfam" id="PF24355"/>
    </source>
</evidence>
<dbReference type="AlphaFoldDB" id="A0A319EDA0"/>